<accession>A0ABQ6IU83</accession>
<comment type="caution">
    <text evidence="1">The sequence shown here is derived from an EMBL/GenBank/DDBJ whole genome shotgun (WGS) entry which is preliminary data.</text>
</comment>
<dbReference type="InterPro" id="IPR025975">
    <property type="entry name" value="Polysacc_lyase"/>
</dbReference>
<dbReference type="Proteomes" id="UP001157126">
    <property type="component" value="Unassembled WGS sequence"/>
</dbReference>
<reference evidence="2" key="1">
    <citation type="journal article" date="2019" name="Int. J. Syst. Evol. Microbiol.">
        <title>The Global Catalogue of Microorganisms (GCM) 10K type strain sequencing project: providing services to taxonomists for standard genome sequencing and annotation.</title>
        <authorList>
            <consortium name="The Broad Institute Genomics Platform"/>
            <consortium name="The Broad Institute Genome Sequencing Center for Infectious Disease"/>
            <person name="Wu L."/>
            <person name="Ma J."/>
        </authorList>
    </citation>
    <scope>NUCLEOTIDE SEQUENCE [LARGE SCALE GENOMIC DNA]</scope>
    <source>
        <strain evidence="2">NBRC 113072</strain>
    </source>
</reference>
<dbReference type="Gene3D" id="2.60.120.200">
    <property type="match status" value="1"/>
</dbReference>
<evidence type="ECO:0000313" key="2">
    <source>
        <dbReference type="Proteomes" id="UP001157126"/>
    </source>
</evidence>
<organism evidence="1 2">
    <name type="scientific">Mobilicoccus caccae</name>
    <dbReference type="NCBI Taxonomy" id="1859295"/>
    <lineage>
        <taxon>Bacteria</taxon>
        <taxon>Bacillati</taxon>
        <taxon>Actinomycetota</taxon>
        <taxon>Actinomycetes</taxon>
        <taxon>Micrococcales</taxon>
        <taxon>Dermatophilaceae</taxon>
        <taxon>Mobilicoccus</taxon>
    </lineage>
</organism>
<evidence type="ECO:0000313" key="1">
    <source>
        <dbReference type="EMBL" id="GMA40697.1"/>
    </source>
</evidence>
<sequence>MGESRTATRQPAPKAVSSLPAMEIPLMSRRTPVTLIAASVLAAAPFVVSTAAASSPSASAASTPTTINTVQASSLNCGTTIVSPFSQTQGSASDPVCANDTWIYDLPAQGNPAATRRTETHWGTNRTVTQYREGQTVTHEATYTGQLGAVAQGDSNWHVIWQLHGPMKDASWPGPAMTLAVRNGQLRLGGGAGHPNQDWSRRNYEWLAPLTTWTDGKPVRVKVQTYLSADSTKGWVSAWVDGRQVLNQWRPTSIKGASVLARCTPAWITS</sequence>
<gene>
    <name evidence="1" type="ORF">GCM10025883_27420</name>
</gene>
<proteinExistence type="predicted"/>
<protein>
    <recommendedName>
        <fullName evidence="3">Polysaccharide lyase-like protein</fullName>
    </recommendedName>
</protein>
<name>A0ABQ6IU83_9MICO</name>
<evidence type="ECO:0008006" key="3">
    <source>
        <dbReference type="Google" id="ProtNLM"/>
    </source>
</evidence>
<keyword evidence="2" id="KW-1185">Reference proteome</keyword>
<dbReference type="EMBL" id="BSUO01000001">
    <property type="protein sequence ID" value="GMA40697.1"/>
    <property type="molecule type" value="Genomic_DNA"/>
</dbReference>
<dbReference type="Pfam" id="PF14099">
    <property type="entry name" value="Polysacc_lyase"/>
    <property type="match status" value="1"/>
</dbReference>